<dbReference type="Proteomes" id="UP000324222">
    <property type="component" value="Unassembled WGS sequence"/>
</dbReference>
<name>A0A5B7FLH1_PORTR</name>
<evidence type="ECO:0000313" key="1">
    <source>
        <dbReference type="EMBL" id="MPC45274.1"/>
    </source>
</evidence>
<accession>A0A5B7FLH1</accession>
<keyword evidence="2" id="KW-1185">Reference proteome</keyword>
<proteinExistence type="predicted"/>
<dbReference type="AlphaFoldDB" id="A0A5B7FLH1"/>
<reference evidence="1 2" key="1">
    <citation type="submission" date="2019-05" db="EMBL/GenBank/DDBJ databases">
        <title>Another draft genome of Portunus trituberculatus and its Hox gene families provides insights of decapod evolution.</title>
        <authorList>
            <person name="Jeong J.-H."/>
            <person name="Song I."/>
            <person name="Kim S."/>
            <person name="Choi T."/>
            <person name="Kim D."/>
            <person name="Ryu S."/>
            <person name="Kim W."/>
        </authorList>
    </citation>
    <scope>NUCLEOTIDE SEQUENCE [LARGE SCALE GENOMIC DNA]</scope>
    <source>
        <tissue evidence="1">Muscle</tissue>
    </source>
</reference>
<gene>
    <name evidence="1" type="ORF">E2C01_038969</name>
</gene>
<sequence length="126" mass="13990">MREAAETRRKEGSRDGWNERVLSYVANWGAQSRGNNYCRDHLISTPHLGYFVQVRRLNFIKGAQRGGTKFIVTFINSCHYHSHYCCAAITTTTTATTATTTTTTTTTTFTAATTATPASLATTMRR</sequence>
<comment type="caution">
    <text evidence="1">The sequence shown here is derived from an EMBL/GenBank/DDBJ whole genome shotgun (WGS) entry which is preliminary data.</text>
</comment>
<dbReference type="EMBL" id="VSRR010006656">
    <property type="protein sequence ID" value="MPC45274.1"/>
    <property type="molecule type" value="Genomic_DNA"/>
</dbReference>
<evidence type="ECO:0000313" key="2">
    <source>
        <dbReference type="Proteomes" id="UP000324222"/>
    </source>
</evidence>
<protein>
    <submittedName>
        <fullName evidence="1">Uncharacterized protein</fullName>
    </submittedName>
</protein>
<organism evidence="1 2">
    <name type="scientific">Portunus trituberculatus</name>
    <name type="common">Swimming crab</name>
    <name type="synonym">Neptunus trituberculatus</name>
    <dbReference type="NCBI Taxonomy" id="210409"/>
    <lineage>
        <taxon>Eukaryota</taxon>
        <taxon>Metazoa</taxon>
        <taxon>Ecdysozoa</taxon>
        <taxon>Arthropoda</taxon>
        <taxon>Crustacea</taxon>
        <taxon>Multicrustacea</taxon>
        <taxon>Malacostraca</taxon>
        <taxon>Eumalacostraca</taxon>
        <taxon>Eucarida</taxon>
        <taxon>Decapoda</taxon>
        <taxon>Pleocyemata</taxon>
        <taxon>Brachyura</taxon>
        <taxon>Eubrachyura</taxon>
        <taxon>Portunoidea</taxon>
        <taxon>Portunidae</taxon>
        <taxon>Portuninae</taxon>
        <taxon>Portunus</taxon>
    </lineage>
</organism>